<reference evidence="4" key="1">
    <citation type="submission" date="2016-10" db="EMBL/GenBank/DDBJ databases">
        <title>Comparative genomics uncovers the prolific and rare metabolic potential of the cyanobacterial genus Moorea.</title>
        <authorList>
            <person name="Leao T."/>
            <person name="Castelao G."/>
            <person name="Korobeynikov A."/>
            <person name="Monroe E.A."/>
            <person name="Podell S."/>
            <person name="Glukhov E."/>
            <person name="Allen E."/>
            <person name="Gerwick W.H."/>
            <person name="Gerwick L."/>
        </authorList>
    </citation>
    <scope>NUCLEOTIDE SEQUENCE [LARGE SCALE GENOMIC DNA]</scope>
    <source>
        <strain evidence="4">JHB</strain>
    </source>
</reference>
<sequence>MNKSKTRGFAPQSEWKRTNWRKLERVVFKLQNRIYRASQRGDVRVVRKLQKTLMKSWSAKMIAVRKVTQQNKGRKTAGIDGKKALTNKQRLALVASLKTYKKPQPTRRVWIPKPGKSEKRPLGIPTIHDRALQALAKQALEPEWEAIFEPNSYGFRPGRSCHDAIEAIFISINQKPKWVLDADISKCFDKINHNALLAKLNTYPSMRRLIKQWLKAGVMDGNTFSPTNEGTPQGGIISPLKREHSPPRNGRTN</sequence>
<organism evidence="3 4">
    <name type="scientific">Moorena producens (strain JHB)</name>
    <dbReference type="NCBI Taxonomy" id="1454205"/>
    <lineage>
        <taxon>Bacteria</taxon>
        <taxon>Bacillati</taxon>
        <taxon>Cyanobacteriota</taxon>
        <taxon>Cyanophyceae</taxon>
        <taxon>Coleofasciculales</taxon>
        <taxon>Coleofasciculaceae</taxon>
        <taxon>Moorena</taxon>
    </lineage>
</organism>
<dbReference type="InterPro" id="IPR025960">
    <property type="entry name" value="RVT_N"/>
</dbReference>
<dbReference type="InterPro" id="IPR043502">
    <property type="entry name" value="DNA/RNA_pol_sf"/>
</dbReference>
<accession>A0A1D9G6M6</accession>
<dbReference type="AlphaFoldDB" id="A0A1D9G6M6"/>
<feature type="domain" description="Reverse transcriptase" evidence="2">
    <location>
        <begin position="92"/>
        <end position="253"/>
    </location>
</feature>
<dbReference type="Pfam" id="PF13655">
    <property type="entry name" value="RVT_N"/>
    <property type="match status" value="1"/>
</dbReference>
<gene>
    <name evidence="3" type="ORF">BJP36_28670</name>
</gene>
<evidence type="ECO:0000313" key="4">
    <source>
        <dbReference type="Proteomes" id="UP000176944"/>
    </source>
</evidence>
<dbReference type="PROSITE" id="PS50878">
    <property type="entry name" value="RT_POL"/>
    <property type="match status" value="1"/>
</dbReference>
<name>A0A1D9G6M6_MOOP1</name>
<evidence type="ECO:0000256" key="1">
    <source>
        <dbReference type="SAM" id="MobiDB-lite"/>
    </source>
</evidence>
<dbReference type="PANTHER" id="PTHR34047">
    <property type="entry name" value="NUCLEAR INTRON MATURASE 1, MITOCHONDRIAL-RELATED"/>
    <property type="match status" value="1"/>
</dbReference>
<dbReference type="EMBL" id="CP017708">
    <property type="protein sequence ID" value="AOY83302.1"/>
    <property type="molecule type" value="Genomic_DNA"/>
</dbReference>
<dbReference type="PANTHER" id="PTHR34047:SF10">
    <property type="entry name" value="GROUP II INTRON-ASSOCIATED OPEN READING FRAME"/>
    <property type="match status" value="1"/>
</dbReference>
<evidence type="ECO:0000259" key="2">
    <source>
        <dbReference type="PROSITE" id="PS50878"/>
    </source>
</evidence>
<dbReference type="InterPro" id="IPR051083">
    <property type="entry name" value="GrpII_Intron_Splice-Mob/Def"/>
</dbReference>
<dbReference type="Pfam" id="PF00078">
    <property type="entry name" value="RVT_1"/>
    <property type="match status" value="1"/>
</dbReference>
<feature type="region of interest" description="Disordered" evidence="1">
    <location>
        <begin position="221"/>
        <end position="253"/>
    </location>
</feature>
<protein>
    <recommendedName>
        <fullName evidence="2">Reverse transcriptase domain-containing protein</fullName>
    </recommendedName>
</protein>
<dbReference type="SUPFAM" id="SSF56672">
    <property type="entry name" value="DNA/RNA polymerases"/>
    <property type="match status" value="1"/>
</dbReference>
<dbReference type="InterPro" id="IPR000477">
    <property type="entry name" value="RT_dom"/>
</dbReference>
<proteinExistence type="predicted"/>
<feature type="compositionally biased region" description="Polar residues" evidence="1">
    <location>
        <begin position="222"/>
        <end position="231"/>
    </location>
</feature>
<dbReference type="Proteomes" id="UP000176944">
    <property type="component" value="Chromosome"/>
</dbReference>
<evidence type="ECO:0000313" key="3">
    <source>
        <dbReference type="EMBL" id="AOY83302.1"/>
    </source>
</evidence>
<dbReference type="CDD" id="cd01651">
    <property type="entry name" value="RT_G2_intron"/>
    <property type="match status" value="1"/>
</dbReference>